<feature type="compositionally biased region" description="Basic and acidic residues" evidence="1">
    <location>
        <begin position="33"/>
        <end position="46"/>
    </location>
</feature>
<name>G5A3Q0_PHYSP</name>
<evidence type="ECO:0000313" key="2">
    <source>
        <dbReference type="EMBL" id="EGZ09423.1"/>
    </source>
</evidence>
<accession>G5A3Q0</accession>
<dbReference type="RefSeq" id="XP_009534284.1">
    <property type="nucleotide sequence ID" value="XM_009535989.1"/>
</dbReference>
<protein>
    <submittedName>
        <fullName evidence="2">Uncharacterized protein</fullName>
    </submittedName>
</protein>
<evidence type="ECO:0000313" key="3">
    <source>
        <dbReference type="Proteomes" id="UP000002640"/>
    </source>
</evidence>
<dbReference type="GeneID" id="20660482"/>
<dbReference type="EMBL" id="JH159159">
    <property type="protein sequence ID" value="EGZ09423.1"/>
    <property type="molecule type" value="Genomic_DNA"/>
</dbReference>
<dbReference type="AlphaFoldDB" id="G5A3Q0"/>
<evidence type="ECO:0000256" key="1">
    <source>
        <dbReference type="SAM" id="MobiDB-lite"/>
    </source>
</evidence>
<dbReference type="KEGG" id="psoj:PHYSODRAFT_522168"/>
<feature type="compositionally biased region" description="Basic and acidic residues" evidence="1">
    <location>
        <begin position="66"/>
        <end position="75"/>
    </location>
</feature>
<dbReference type="Proteomes" id="UP000002640">
    <property type="component" value="Unassembled WGS sequence"/>
</dbReference>
<gene>
    <name evidence="2" type="ORF">PHYSODRAFT_522168</name>
</gene>
<dbReference type="InParanoid" id="G5A3Q0"/>
<proteinExistence type="predicted"/>
<reference evidence="2 3" key="1">
    <citation type="journal article" date="2006" name="Science">
        <title>Phytophthora genome sequences uncover evolutionary origins and mechanisms of pathogenesis.</title>
        <authorList>
            <person name="Tyler B.M."/>
            <person name="Tripathy S."/>
            <person name="Zhang X."/>
            <person name="Dehal P."/>
            <person name="Jiang R.H."/>
            <person name="Aerts A."/>
            <person name="Arredondo F.D."/>
            <person name="Baxter L."/>
            <person name="Bensasson D."/>
            <person name="Beynon J.L."/>
            <person name="Chapman J."/>
            <person name="Damasceno C.M."/>
            <person name="Dorrance A.E."/>
            <person name="Dou D."/>
            <person name="Dickerman A.W."/>
            <person name="Dubchak I.L."/>
            <person name="Garbelotto M."/>
            <person name="Gijzen M."/>
            <person name="Gordon S.G."/>
            <person name="Govers F."/>
            <person name="Grunwald N.J."/>
            <person name="Huang W."/>
            <person name="Ivors K.L."/>
            <person name="Jones R.W."/>
            <person name="Kamoun S."/>
            <person name="Krampis K."/>
            <person name="Lamour K.H."/>
            <person name="Lee M.K."/>
            <person name="McDonald W.H."/>
            <person name="Medina M."/>
            <person name="Meijer H.J."/>
            <person name="Nordberg E.K."/>
            <person name="Maclean D.J."/>
            <person name="Ospina-Giraldo M.D."/>
            <person name="Morris P.F."/>
            <person name="Phuntumart V."/>
            <person name="Putnam N.H."/>
            <person name="Rash S."/>
            <person name="Rose J.K."/>
            <person name="Sakihama Y."/>
            <person name="Salamov A.A."/>
            <person name="Savidor A."/>
            <person name="Scheuring C.F."/>
            <person name="Smith B.M."/>
            <person name="Sobral B.W."/>
            <person name="Terry A."/>
            <person name="Torto-Alalibo T.A."/>
            <person name="Win J."/>
            <person name="Xu Z."/>
            <person name="Zhang H."/>
            <person name="Grigoriev I.V."/>
            <person name="Rokhsar D.S."/>
            <person name="Boore J.L."/>
        </authorList>
    </citation>
    <scope>NUCLEOTIDE SEQUENCE [LARGE SCALE GENOMIC DNA]</scope>
    <source>
        <strain evidence="2 3">P6497</strain>
    </source>
</reference>
<keyword evidence="3" id="KW-1185">Reference proteome</keyword>
<organism evidence="2 3">
    <name type="scientific">Phytophthora sojae (strain P6497)</name>
    <name type="common">Soybean stem and root rot agent</name>
    <name type="synonym">Phytophthora megasperma f. sp. glycines</name>
    <dbReference type="NCBI Taxonomy" id="1094619"/>
    <lineage>
        <taxon>Eukaryota</taxon>
        <taxon>Sar</taxon>
        <taxon>Stramenopiles</taxon>
        <taxon>Oomycota</taxon>
        <taxon>Peronosporomycetes</taxon>
        <taxon>Peronosporales</taxon>
        <taxon>Peronosporaceae</taxon>
        <taxon>Phytophthora</taxon>
    </lineage>
</organism>
<feature type="region of interest" description="Disordered" evidence="1">
    <location>
        <begin position="33"/>
        <end position="75"/>
    </location>
</feature>
<dbReference type="SMR" id="G5A3Q0"/>
<sequence length="75" mass="9082">MTYSHEKYQANKERIKAAQKRYYLKTRETRIAKQKEYDDKNHEQIRTQKRKSYAAKKQSEPNQTESEPKSETELS</sequence>